<comment type="subcellular location">
    <subcellularLocation>
        <location evidence="1">Nucleus</location>
    </subcellularLocation>
</comment>
<proteinExistence type="predicted"/>
<dbReference type="GO" id="GO:0008270">
    <property type="term" value="F:zinc ion binding"/>
    <property type="evidence" value="ECO:0007669"/>
    <property type="project" value="InterPro"/>
</dbReference>
<dbReference type="Pfam" id="PF04082">
    <property type="entry name" value="Fungal_trans"/>
    <property type="match status" value="1"/>
</dbReference>
<dbReference type="Pfam" id="PF00172">
    <property type="entry name" value="Zn_clus"/>
    <property type="match status" value="1"/>
</dbReference>
<dbReference type="SMART" id="SM00066">
    <property type="entry name" value="GAL4"/>
    <property type="match status" value="1"/>
</dbReference>
<evidence type="ECO:0000256" key="1">
    <source>
        <dbReference type="ARBA" id="ARBA00004123"/>
    </source>
</evidence>
<feature type="domain" description="Zn(2)-C6 fungal-type" evidence="7">
    <location>
        <begin position="15"/>
        <end position="46"/>
    </location>
</feature>
<evidence type="ECO:0000256" key="5">
    <source>
        <dbReference type="ARBA" id="ARBA00023163"/>
    </source>
</evidence>
<reference evidence="8 9" key="1">
    <citation type="submission" date="2019-04" db="EMBL/GenBank/DDBJ databases">
        <title>Aspergillus burnettii sp. nov., novel species from soil in southeast Queensland.</title>
        <authorList>
            <person name="Gilchrist C.L.M."/>
            <person name="Pitt J.I."/>
            <person name="Lange L."/>
            <person name="Lacey H.J."/>
            <person name="Vuong D."/>
            <person name="Midgley D.J."/>
            <person name="Greenfield P."/>
            <person name="Bradbury M."/>
            <person name="Lacey E."/>
            <person name="Busk P.K."/>
            <person name="Pilgaard B."/>
            <person name="Chooi Y.H."/>
            <person name="Piggott A.M."/>
        </authorList>
    </citation>
    <scope>NUCLEOTIDE SEQUENCE [LARGE SCALE GENOMIC DNA]</scope>
    <source>
        <strain evidence="8 9">FRR 5400</strain>
    </source>
</reference>
<dbReference type="PROSITE" id="PS50048">
    <property type="entry name" value="ZN2_CY6_FUNGAL_2"/>
    <property type="match status" value="1"/>
</dbReference>
<dbReference type="Gene3D" id="3.40.50.1820">
    <property type="entry name" value="alpha/beta hydrolase"/>
    <property type="match status" value="1"/>
</dbReference>
<dbReference type="EMBL" id="SPNV01000019">
    <property type="protein sequence ID" value="KAF5865445.1"/>
    <property type="molecule type" value="Genomic_DNA"/>
</dbReference>
<keyword evidence="6" id="KW-0539">Nucleus</keyword>
<evidence type="ECO:0000313" key="8">
    <source>
        <dbReference type="EMBL" id="KAF5865445.1"/>
    </source>
</evidence>
<dbReference type="CDD" id="cd12148">
    <property type="entry name" value="fungal_TF_MHR"/>
    <property type="match status" value="1"/>
</dbReference>
<dbReference type="SMART" id="SM00906">
    <property type="entry name" value="Fungal_trans"/>
    <property type="match status" value="1"/>
</dbReference>
<evidence type="ECO:0000259" key="7">
    <source>
        <dbReference type="PROSITE" id="PS50048"/>
    </source>
</evidence>
<keyword evidence="9" id="KW-1185">Reference proteome</keyword>
<name>A0A8H6AFH0_PETAA</name>
<dbReference type="Gene3D" id="4.10.240.10">
    <property type="entry name" value="Zn(2)-C6 fungal-type DNA-binding domain"/>
    <property type="match status" value="1"/>
</dbReference>
<evidence type="ECO:0000313" key="9">
    <source>
        <dbReference type="Proteomes" id="UP000541154"/>
    </source>
</evidence>
<dbReference type="PANTHER" id="PTHR31001">
    <property type="entry name" value="UNCHARACTERIZED TRANSCRIPTIONAL REGULATORY PROTEIN"/>
    <property type="match status" value="1"/>
</dbReference>
<dbReference type="InterPro" id="IPR007219">
    <property type="entry name" value="XnlR_reg_dom"/>
</dbReference>
<dbReference type="InterPro" id="IPR050613">
    <property type="entry name" value="Sec_Metabolite_Reg"/>
</dbReference>
<dbReference type="GO" id="GO:0009893">
    <property type="term" value="P:positive regulation of metabolic process"/>
    <property type="evidence" value="ECO:0007669"/>
    <property type="project" value="UniProtKB-ARBA"/>
</dbReference>
<evidence type="ECO:0000256" key="3">
    <source>
        <dbReference type="ARBA" id="ARBA00023015"/>
    </source>
</evidence>
<dbReference type="SUPFAM" id="SSF53474">
    <property type="entry name" value="alpha/beta-Hydrolases"/>
    <property type="match status" value="1"/>
</dbReference>
<protein>
    <recommendedName>
        <fullName evidence="7">Zn(2)-C6 fungal-type domain-containing protein</fullName>
    </recommendedName>
</protein>
<dbReference type="InterPro" id="IPR001138">
    <property type="entry name" value="Zn2Cys6_DnaBD"/>
</dbReference>
<dbReference type="GO" id="GO:0005634">
    <property type="term" value="C:nucleus"/>
    <property type="evidence" value="ECO:0007669"/>
    <property type="project" value="UniProtKB-SubCell"/>
</dbReference>
<organism evidence="8 9">
    <name type="scientific">Petromyces alliaceus</name>
    <name type="common">Aspergillus alliaceus</name>
    <dbReference type="NCBI Taxonomy" id="209559"/>
    <lineage>
        <taxon>Eukaryota</taxon>
        <taxon>Fungi</taxon>
        <taxon>Dikarya</taxon>
        <taxon>Ascomycota</taxon>
        <taxon>Pezizomycotina</taxon>
        <taxon>Eurotiomycetes</taxon>
        <taxon>Eurotiomycetidae</taxon>
        <taxon>Eurotiales</taxon>
        <taxon>Aspergillaceae</taxon>
        <taxon>Aspergillus</taxon>
        <taxon>Aspergillus subgen. Circumdati</taxon>
    </lineage>
</organism>
<keyword evidence="5" id="KW-0804">Transcription</keyword>
<keyword evidence="3" id="KW-0805">Transcription regulation</keyword>
<dbReference type="PROSITE" id="PS00463">
    <property type="entry name" value="ZN2_CY6_FUNGAL_1"/>
    <property type="match status" value="1"/>
</dbReference>
<dbReference type="GO" id="GO:0000981">
    <property type="term" value="F:DNA-binding transcription factor activity, RNA polymerase II-specific"/>
    <property type="evidence" value="ECO:0007669"/>
    <property type="project" value="InterPro"/>
</dbReference>
<accession>A0A8H6AFH0</accession>
<comment type="caution">
    <text evidence="8">The sequence shown here is derived from an EMBL/GenBank/DDBJ whole genome shotgun (WGS) entry which is preliminary data.</text>
</comment>
<evidence type="ECO:0000256" key="6">
    <source>
        <dbReference type="ARBA" id="ARBA00023242"/>
    </source>
</evidence>
<dbReference type="InterPro" id="IPR036864">
    <property type="entry name" value="Zn2-C6_fun-type_DNA-bd_sf"/>
</dbReference>
<dbReference type="SUPFAM" id="SSF57701">
    <property type="entry name" value="Zn2/Cys6 DNA-binding domain"/>
    <property type="match status" value="1"/>
</dbReference>
<dbReference type="GO" id="GO:0003677">
    <property type="term" value="F:DNA binding"/>
    <property type="evidence" value="ECO:0007669"/>
    <property type="project" value="UniProtKB-KW"/>
</dbReference>
<evidence type="ECO:0000256" key="4">
    <source>
        <dbReference type="ARBA" id="ARBA00023125"/>
    </source>
</evidence>
<dbReference type="AlphaFoldDB" id="A0A8H6AFH0"/>
<keyword evidence="2" id="KW-0479">Metal-binding</keyword>
<dbReference type="CDD" id="cd00067">
    <property type="entry name" value="GAL4"/>
    <property type="match status" value="1"/>
</dbReference>
<gene>
    <name evidence="8" type="ORF">ETB97_003703</name>
</gene>
<dbReference type="PANTHER" id="PTHR31001:SF87">
    <property type="entry name" value="COL-21"/>
    <property type="match status" value="1"/>
</dbReference>
<dbReference type="InterPro" id="IPR029058">
    <property type="entry name" value="AB_hydrolase_fold"/>
</dbReference>
<sequence>MDAHLPSKRRRIITSCSECHRRKQKCDRRSPCNNCLARKVAKKCVYNAFQNPGQIPESAEVLEPENPRGSGDLGYSLIAGSNAFILQDDDEFQHINSAHNRPFRSPILKTHARALISQLPSSQVLQQLVVIFFSEVNWHYYILERFYFDDLFSRWQSSEGGSVKYLTHRELSLELQYFAAVLFQVVALSLQFLPPDALALTQLSSSELSSSYKYSEIGDELVTVLGRHGVALTAVLADFLRASWLKNLGRGIEAWHSAGNAIRQALELNLHRHHEIHQSSPDNIEQTLSMIWYGEYKKRIWINLFVWDSLMAMILGRPRTIHSDDCDMKPPIDCNIPKDPSKTVPMTVQPGEPQNGPTTVSASLFRYALAGKYHEMRALKADRPHPKDHAIIQNLHGQVKSLLENVPPYLRFKNPDTFWDAEYPFLPQLREEVYMTGNLFLMSLHRPHVLANAESRKAALEASLATLESQQRFFGQTSEHLYPFFGLAFYTIDASILLSIIVASYPPQGHEARQYVYHILQQAVERLSQIQAYNPVAKSGLGIVQRCYEKLKEACHTPNNTSIAPSSSAASPRYELQNLLLELNNRNSVAPKDFQPGFASPNRPTELEPFMPDFAAVPDSFSEAYWLDQLNLIQASPAIGQDGDMFWDSLLFGPINLAGRPFKPSATTTGKTSALIVIHPGGGVKERTARLYARKLATNGFTTFCYDASYQGESGGSPHSLEDSSERLSDIYAVIGYLQNLDTIDSDKIEVVGI</sequence>
<evidence type="ECO:0000256" key="2">
    <source>
        <dbReference type="ARBA" id="ARBA00022723"/>
    </source>
</evidence>
<dbReference type="Proteomes" id="UP000541154">
    <property type="component" value="Unassembled WGS sequence"/>
</dbReference>
<keyword evidence="4" id="KW-0238">DNA-binding</keyword>
<dbReference type="GO" id="GO:0006351">
    <property type="term" value="P:DNA-templated transcription"/>
    <property type="evidence" value="ECO:0007669"/>
    <property type="project" value="InterPro"/>
</dbReference>